<dbReference type="InterPro" id="IPR046357">
    <property type="entry name" value="PPIase_dom_sf"/>
</dbReference>
<evidence type="ECO:0000256" key="3">
    <source>
        <dbReference type="ARBA" id="ARBA00013194"/>
    </source>
</evidence>
<dbReference type="InterPro" id="IPR001179">
    <property type="entry name" value="PPIase_FKBP_dom"/>
</dbReference>
<dbReference type="GO" id="GO:0043335">
    <property type="term" value="P:protein unfolding"/>
    <property type="evidence" value="ECO:0007669"/>
    <property type="project" value="TreeGrafter"/>
</dbReference>
<dbReference type="HAMAP" id="MF_00303">
    <property type="entry name" value="Trigger_factor_Tig"/>
    <property type="match status" value="1"/>
</dbReference>
<keyword evidence="9 12" id="KW-0131">Cell cycle</keyword>
<dbReference type="SUPFAM" id="SSF54534">
    <property type="entry name" value="FKBP-like"/>
    <property type="match status" value="1"/>
</dbReference>
<evidence type="ECO:0000259" key="15">
    <source>
        <dbReference type="PROSITE" id="PS50059"/>
    </source>
</evidence>
<dbReference type="SUPFAM" id="SSF109998">
    <property type="entry name" value="Triger factor/SurA peptide-binding domain-like"/>
    <property type="match status" value="1"/>
</dbReference>
<dbReference type="InterPro" id="IPR005215">
    <property type="entry name" value="Trig_fac"/>
</dbReference>
<dbReference type="InterPro" id="IPR008881">
    <property type="entry name" value="Trigger_fac_ribosome-bd_bac"/>
</dbReference>
<dbReference type="EC" id="5.2.1.8" evidence="3 12"/>
<dbReference type="SUPFAM" id="SSF102735">
    <property type="entry name" value="Trigger factor ribosome-binding domain"/>
    <property type="match status" value="1"/>
</dbReference>
<dbReference type="Gene3D" id="3.30.70.1050">
    <property type="entry name" value="Trigger factor ribosome-binding domain"/>
    <property type="match status" value="1"/>
</dbReference>
<dbReference type="GO" id="GO:0043022">
    <property type="term" value="F:ribosome binding"/>
    <property type="evidence" value="ECO:0007669"/>
    <property type="project" value="TreeGrafter"/>
</dbReference>
<evidence type="ECO:0000256" key="12">
    <source>
        <dbReference type="HAMAP-Rule" id="MF_00303"/>
    </source>
</evidence>
<dbReference type="PROSITE" id="PS50059">
    <property type="entry name" value="FKBP_PPIASE"/>
    <property type="match status" value="1"/>
</dbReference>
<evidence type="ECO:0000313" key="16">
    <source>
        <dbReference type="EMBL" id="MBU3805163.1"/>
    </source>
</evidence>
<keyword evidence="8 12" id="KW-0413">Isomerase</keyword>
<accession>A0A9E2KDM1</accession>
<evidence type="ECO:0000256" key="6">
    <source>
        <dbReference type="ARBA" id="ARBA00023110"/>
    </source>
</evidence>
<evidence type="ECO:0000256" key="8">
    <source>
        <dbReference type="ARBA" id="ARBA00023235"/>
    </source>
</evidence>
<evidence type="ECO:0000256" key="7">
    <source>
        <dbReference type="ARBA" id="ARBA00023186"/>
    </source>
</evidence>
<evidence type="ECO:0000256" key="4">
    <source>
        <dbReference type="ARBA" id="ARBA00016902"/>
    </source>
</evidence>
<dbReference type="GO" id="GO:0051083">
    <property type="term" value="P:'de novo' cotranslational protein folding"/>
    <property type="evidence" value="ECO:0007669"/>
    <property type="project" value="TreeGrafter"/>
</dbReference>
<dbReference type="PIRSF" id="PIRSF003095">
    <property type="entry name" value="Trigger_factor"/>
    <property type="match status" value="1"/>
</dbReference>
<dbReference type="PANTHER" id="PTHR30560">
    <property type="entry name" value="TRIGGER FACTOR CHAPERONE AND PEPTIDYL-PROLYL CIS/TRANS ISOMERASE"/>
    <property type="match status" value="1"/>
</dbReference>
<comment type="caution">
    <text evidence="16">The sequence shown here is derived from an EMBL/GenBank/DDBJ whole genome shotgun (WGS) entry which is preliminary data.</text>
</comment>
<keyword evidence="7 12" id="KW-0143">Chaperone</keyword>
<dbReference type="GO" id="GO:0051301">
    <property type="term" value="P:cell division"/>
    <property type="evidence" value="ECO:0007669"/>
    <property type="project" value="UniProtKB-KW"/>
</dbReference>
<evidence type="ECO:0000256" key="1">
    <source>
        <dbReference type="ARBA" id="ARBA00000971"/>
    </source>
</evidence>
<dbReference type="Pfam" id="PF05698">
    <property type="entry name" value="Trigger_C"/>
    <property type="match status" value="1"/>
</dbReference>
<dbReference type="GO" id="GO:0003755">
    <property type="term" value="F:peptidyl-prolyl cis-trans isomerase activity"/>
    <property type="evidence" value="ECO:0007669"/>
    <property type="project" value="UniProtKB-UniRule"/>
</dbReference>
<dbReference type="Pfam" id="PF00254">
    <property type="entry name" value="FKBP_C"/>
    <property type="match status" value="1"/>
</dbReference>
<reference evidence="16" key="2">
    <citation type="submission" date="2021-04" db="EMBL/GenBank/DDBJ databases">
        <authorList>
            <person name="Gilroy R."/>
        </authorList>
    </citation>
    <scope>NUCLEOTIDE SEQUENCE</scope>
    <source>
        <strain evidence="16">B5-657</strain>
    </source>
</reference>
<protein>
    <recommendedName>
        <fullName evidence="4 12">Trigger factor</fullName>
        <shortName evidence="12">TF</shortName>
        <ecNumber evidence="3 12">5.2.1.8</ecNumber>
    </recommendedName>
    <alternativeName>
        <fullName evidence="11 12">PPIase</fullName>
    </alternativeName>
</protein>
<keyword evidence="5 12" id="KW-0132">Cell division</keyword>
<comment type="catalytic activity">
    <reaction evidence="1 12 13">
        <text>[protein]-peptidylproline (omega=180) = [protein]-peptidylproline (omega=0)</text>
        <dbReference type="Rhea" id="RHEA:16237"/>
        <dbReference type="Rhea" id="RHEA-COMP:10747"/>
        <dbReference type="Rhea" id="RHEA-COMP:10748"/>
        <dbReference type="ChEBI" id="CHEBI:83833"/>
        <dbReference type="ChEBI" id="CHEBI:83834"/>
        <dbReference type="EC" id="5.2.1.8"/>
    </reaction>
</comment>
<dbReference type="EMBL" id="JAHLFQ010000248">
    <property type="protein sequence ID" value="MBU3805163.1"/>
    <property type="molecule type" value="Genomic_DNA"/>
</dbReference>
<dbReference type="Proteomes" id="UP000824229">
    <property type="component" value="Unassembled WGS sequence"/>
</dbReference>
<dbReference type="Pfam" id="PF05697">
    <property type="entry name" value="Trigger_N"/>
    <property type="match status" value="1"/>
</dbReference>
<evidence type="ECO:0000313" key="17">
    <source>
        <dbReference type="Proteomes" id="UP000824229"/>
    </source>
</evidence>
<feature type="domain" description="PPIase FKBP-type" evidence="15">
    <location>
        <begin position="165"/>
        <end position="225"/>
    </location>
</feature>
<sequence length="432" mass="48856">MNTQVEVMENSQVKLTVEVEGAQVAKAVDAAYESMKKDFNIQGFRKGRVPRAMIEKMYGVEVFYNKAADILIDQTLFEAIEENKIAISARIRPNDLEVTEMNKDGMKYTAIITVKPEVTLGEYKNLKVESEKVEVTEEEVNEAVQKEAAKNAREITVEDRAVMPQDKVTIDFEGFVDGEAFEGGKGVDYDLVIGSKSFIDNFEDQLIGKNIGEEVEVNVTFPAEYHVKELASKPALFKVVIKGIKVSELPEVNDDFAADVSEFETLAEYKEDIKAKLLKDKEVNNKNIVEQQAIENAVANATINVPEAMVEEQVERNIKNFENRMRAQGLELAQYLQFTGQDMEAFKANFKEDAEHQIKSRLVLEKIAEVENITVSDEEVEEELKQIAEMYRMPFEELKKSFATYERESLAADIKVQKAAKVITESAEVVEK</sequence>
<dbReference type="InterPro" id="IPR037041">
    <property type="entry name" value="Trigger_fac_C_sf"/>
</dbReference>
<dbReference type="GO" id="GO:0015031">
    <property type="term" value="P:protein transport"/>
    <property type="evidence" value="ECO:0007669"/>
    <property type="project" value="UniProtKB-UniRule"/>
</dbReference>
<reference evidence="16" key="1">
    <citation type="journal article" date="2021" name="PeerJ">
        <title>Extensive microbial diversity within the chicken gut microbiome revealed by metagenomics and culture.</title>
        <authorList>
            <person name="Gilroy R."/>
            <person name="Ravi A."/>
            <person name="Getino M."/>
            <person name="Pursley I."/>
            <person name="Horton D.L."/>
            <person name="Alikhan N.F."/>
            <person name="Baker D."/>
            <person name="Gharbi K."/>
            <person name="Hall N."/>
            <person name="Watson M."/>
            <person name="Adriaenssens E.M."/>
            <person name="Foster-Nyarko E."/>
            <person name="Jarju S."/>
            <person name="Secka A."/>
            <person name="Antonio M."/>
            <person name="Oren A."/>
            <person name="Chaudhuri R.R."/>
            <person name="La Ragione R."/>
            <person name="Hildebrand F."/>
            <person name="Pallen M.J."/>
        </authorList>
    </citation>
    <scope>NUCLEOTIDE SEQUENCE</scope>
    <source>
        <strain evidence="16">B5-657</strain>
    </source>
</reference>
<comment type="subcellular location">
    <subcellularLocation>
        <location evidence="12">Cytoplasm</location>
    </subcellularLocation>
    <text evidence="12">About half TF is bound to the ribosome near the polypeptide exit tunnel while the other half is free in the cytoplasm.</text>
</comment>
<comment type="domain">
    <text evidence="12">Consists of 3 domains; the N-terminus binds the ribosome, the middle domain has PPIase activity, while the C-terminus has intrinsic chaperone activity on its own.</text>
</comment>
<dbReference type="InterPro" id="IPR027304">
    <property type="entry name" value="Trigger_fact/SurA_dom_sf"/>
</dbReference>
<evidence type="ECO:0000256" key="10">
    <source>
        <dbReference type="ARBA" id="ARBA00024849"/>
    </source>
</evidence>
<evidence type="ECO:0000256" key="13">
    <source>
        <dbReference type="PROSITE-ProRule" id="PRU00277"/>
    </source>
</evidence>
<dbReference type="NCBIfam" id="TIGR00115">
    <property type="entry name" value="tig"/>
    <property type="match status" value="1"/>
</dbReference>
<evidence type="ECO:0000256" key="2">
    <source>
        <dbReference type="ARBA" id="ARBA00005464"/>
    </source>
</evidence>
<evidence type="ECO:0000256" key="5">
    <source>
        <dbReference type="ARBA" id="ARBA00022618"/>
    </source>
</evidence>
<comment type="function">
    <text evidence="10 12">Involved in protein export. Acts as a chaperone by maintaining the newly synthesized protein in an open conformation. Functions as a peptidyl-prolyl cis-trans isomerase.</text>
</comment>
<dbReference type="InterPro" id="IPR008880">
    <property type="entry name" value="Trigger_fac_C"/>
</dbReference>
<dbReference type="Gene3D" id="3.10.50.40">
    <property type="match status" value="1"/>
</dbReference>
<evidence type="ECO:0000256" key="14">
    <source>
        <dbReference type="RuleBase" id="RU003914"/>
    </source>
</evidence>
<evidence type="ECO:0000256" key="11">
    <source>
        <dbReference type="ARBA" id="ARBA00029986"/>
    </source>
</evidence>
<dbReference type="Gene3D" id="1.10.3120.10">
    <property type="entry name" value="Trigger factor, C-terminal domain"/>
    <property type="match status" value="1"/>
</dbReference>
<organism evidence="16 17">
    <name type="scientific">Candidatus Cellulosilyticum pullistercoris</name>
    <dbReference type="NCBI Taxonomy" id="2838521"/>
    <lineage>
        <taxon>Bacteria</taxon>
        <taxon>Bacillati</taxon>
        <taxon>Bacillota</taxon>
        <taxon>Clostridia</taxon>
        <taxon>Lachnospirales</taxon>
        <taxon>Cellulosilyticaceae</taxon>
        <taxon>Cellulosilyticum</taxon>
    </lineage>
</organism>
<keyword evidence="12" id="KW-0963">Cytoplasm</keyword>
<dbReference type="AlphaFoldDB" id="A0A9E2KDM1"/>
<evidence type="ECO:0000256" key="9">
    <source>
        <dbReference type="ARBA" id="ARBA00023306"/>
    </source>
</evidence>
<proteinExistence type="inferred from homology"/>
<dbReference type="FunFam" id="3.10.50.40:FF:000001">
    <property type="entry name" value="Trigger factor"/>
    <property type="match status" value="1"/>
</dbReference>
<dbReference type="GO" id="GO:0044183">
    <property type="term" value="F:protein folding chaperone"/>
    <property type="evidence" value="ECO:0007669"/>
    <property type="project" value="TreeGrafter"/>
</dbReference>
<dbReference type="PANTHER" id="PTHR30560:SF3">
    <property type="entry name" value="TRIGGER FACTOR-LIKE PROTEIN TIG, CHLOROPLASTIC"/>
    <property type="match status" value="1"/>
</dbReference>
<keyword evidence="6 12" id="KW-0697">Rotamase</keyword>
<dbReference type="GO" id="GO:0005737">
    <property type="term" value="C:cytoplasm"/>
    <property type="evidence" value="ECO:0007669"/>
    <property type="project" value="UniProtKB-SubCell"/>
</dbReference>
<name>A0A9E2KDM1_9FIRM</name>
<gene>
    <name evidence="12 16" type="primary">tig</name>
    <name evidence="16" type="ORF">H9872_10490</name>
</gene>
<dbReference type="InterPro" id="IPR036611">
    <property type="entry name" value="Trigger_fac_ribosome-bd_sf"/>
</dbReference>
<comment type="similarity">
    <text evidence="2 12 14">Belongs to the FKBP-type PPIase family. Tig subfamily.</text>
</comment>